<dbReference type="NCBIfam" id="TIGR02473">
    <property type="entry name" value="flagell_FliJ"/>
    <property type="match status" value="1"/>
</dbReference>
<organism evidence="11 12">
    <name type="scientific">Salinimonas iocasae</name>
    <dbReference type="NCBI Taxonomy" id="2572577"/>
    <lineage>
        <taxon>Bacteria</taxon>
        <taxon>Pseudomonadati</taxon>
        <taxon>Pseudomonadota</taxon>
        <taxon>Gammaproteobacteria</taxon>
        <taxon>Alteromonadales</taxon>
        <taxon>Alteromonadaceae</taxon>
        <taxon>Alteromonas/Salinimonas group</taxon>
        <taxon>Salinimonas</taxon>
    </lineage>
</organism>
<keyword evidence="7" id="KW-1005">Bacterial flagellum biogenesis</keyword>
<evidence type="ECO:0000256" key="10">
    <source>
        <dbReference type="ARBA" id="ARBA00023225"/>
    </source>
</evidence>
<keyword evidence="6" id="KW-0145">Chemotaxis</keyword>
<dbReference type="GO" id="GO:0006935">
    <property type="term" value="P:chemotaxis"/>
    <property type="evidence" value="ECO:0007669"/>
    <property type="project" value="UniProtKB-KW"/>
</dbReference>
<evidence type="ECO:0000256" key="6">
    <source>
        <dbReference type="ARBA" id="ARBA00022500"/>
    </source>
</evidence>
<dbReference type="PANTHER" id="PTHR38786">
    <property type="entry name" value="FLAGELLAR FLIJ PROTEIN"/>
    <property type="match status" value="1"/>
</dbReference>
<dbReference type="GO" id="GO:0005886">
    <property type="term" value="C:plasma membrane"/>
    <property type="evidence" value="ECO:0007669"/>
    <property type="project" value="UniProtKB-SubCell"/>
</dbReference>
<keyword evidence="4" id="KW-0813">Transport</keyword>
<sequence>MGQLDTVIRVERDREEKAAQAYQMAQHSLNEQRQKLNSLQQYRLDYLRNLQRNGQHGGLDAREYHQHLQFVAKLDKACEQQNQIISRASLVVDQRRQHYLQQQKRRKAVDYLIDKKDQEAAVAAGRREQDQLDEFALQRFLRAKTRY</sequence>
<proteinExistence type="inferred from homology"/>
<dbReference type="GO" id="GO:0009288">
    <property type="term" value="C:bacterial-type flagellum"/>
    <property type="evidence" value="ECO:0007669"/>
    <property type="project" value="InterPro"/>
</dbReference>
<dbReference type="GO" id="GO:0044781">
    <property type="term" value="P:bacterial-type flagellum organization"/>
    <property type="evidence" value="ECO:0007669"/>
    <property type="project" value="UniProtKB-KW"/>
</dbReference>
<dbReference type="KEGG" id="salk:FBQ74_12590"/>
<evidence type="ECO:0000256" key="5">
    <source>
        <dbReference type="ARBA" id="ARBA00022475"/>
    </source>
</evidence>
<dbReference type="GO" id="GO:0015031">
    <property type="term" value="P:protein transport"/>
    <property type="evidence" value="ECO:0007669"/>
    <property type="project" value="UniProtKB-KW"/>
</dbReference>
<evidence type="ECO:0000256" key="4">
    <source>
        <dbReference type="ARBA" id="ARBA00022448"/>
    </source>
</evidence>
<dbReference type="InterPro" id="IPR053716">
    <property type="entry name" value="Flag_assembly_chemotaxis_eff"/>
</dbReference>
<comment type="similarity">
    <text evidence="2">Belongs to the FliJ family.</text>
</comment>
<dbReference type="Proteomes" id="UP000304912">
    <property type="component" value="Chromosome"/>
</dbReference>
<evidence type="ECO:0000256" key="8">
    <source>
        <dbReference type="ARBA" id="ARBA00022927"/>
    </source>
</evidence>
<keyword evidence="11" id="KW-0966">Cell projection</keyword>
<evidence type="ECO:0000256" key="1">
    <source>
        <dbReference type="ARBA" id="ARBA00004413"/>
    </source>
</evidence>
<keyword evidence="11" id="KW-0282">Flagellum</keyword>
<keyword evidence="8" id="KW-0653">Protein transport</keyword>
<evidence type="ECO:0000256" key="2">
    <source>
        <dbReference type="ARBA" id="ARBA00010004"/>
    </source>
</evidence>
<dbReference type="PANTHER" id="PTHR38786:SF1">
    <property type="entry name" value="FLAGELLAR FLIJ PROTEIN"/>
    <property type="match status" value="1"/>
</dbReference>
<reference evidence="11 12" key="1">
    <citation type="submission" date="2019-04" db="EMBL/GenBank/DDBJ databases">
        <title>Salinimonas iocasae sp. nov., a halophilic bacterium isolated from the outer tube casing of tubeworms in Okinawa Trough.</title>
        <authorList>
            <person name="Zhang H."/>
            <person name="Wang H."/>
            <person name="Li C."/>
        </authorList>
    </citation>
    <scope>NUCLEOTIDE SEQUENCE [LARGE SCALE GENOMIC DNA]</scope>
    <source>
        <strain evidence="11 12">KX18D6</strain>
    </source>
</reference>
<dbReference type="Pfam" id="PF02050">
    <property type="entry name" value="FliJ"/>
    <property type="match status" value="1"/>
</dbReference>
<evidence type="ECO:0000256" key="7">
    <source>
        <dbReference type="ARBA" id="ARBA00022795"/>
    </source>
</evidence>
<dbReference type="OrthoDB" id="7063004at2"/>
<evidence type="ECO:0000256" key="9">
    <source>
        <dbReference type="ARBA" id="ARBA00023136"/>
    </source>
</evidence>
<evidence type="ECO:0000313" key="12">
    <source>
        <dbReference type="Proteomes" id="UP000304912"/>
    </source>
</evidence>
<name>A0A5B7YG06_9ALTE</name>
<keyword evidence="12" id="KW-1185">Reference proteome</keyword>
<dbReference type="InterPro" id="IPR012823">
    <property type="entry name" value="Flagell_FliJ"/>
</dbReference>
<dbReference type="Gene3D" id="1.10.287.1700">
    <property type="match status" value="1"/>
</dbReference>
<keyword evidence="5" id="KW-1003">Cell membrane</keyword>
<protein>
    <recommendedName>
        <fullName evidence="3">Flagellar FliJ protein</fullName>
    </recommendedName>
</protein>
<dbReference type="InterPro" id="IPR052570">
    <property type="entry name" value="FliJ"/>
</dbReference>
<dbReference type="AlphaFoldDB" id="A0A5B7YG06"/>
<dbReference type="RefSeq" id="WP_139756996.1">
    <property type="nucleotide sequence ID" value="NZ_CP039852.1"/>
</dbReference>
<keyword evidence="11" id="KW-0969">Cilium</keyword>
<evidence type="ECO:0000313" key="11">
    <source>
        <dbReference type="EMBL" id="QCZ94256.1"/>
    </source>
</evidence>
<comment type="subcellular location">
    <subcellularLocation>
        <location evidence="1">Cell membrane</location>
        <topology evidence="1">Peripheral membrane protein</topology>
        <orientation evidence="1">Cytoplasmic side</orientation>
    </subcellularLocation>
</comment>
<accession>A0A5B7YG06</accession>
<dbReference type="GO" id="GO:0071973">
    <property type="term" value="P:bacterial-type flagellum-dependent cell motility"/>
    <property type="evidence" value="ECO:0007669"/>
    <property type="project" value="InterPro"/>
</dbReference>
<dbReference type="EMBL" id="CP039852">
    <property type="protein sequence ID" value="QCZ94256.1"/>
    <property type="molecule type" value="Genomic_DNA"/>
</dbReference>
<keyword evidence="10" id="KW-1006">Bacterial flagellum protein export</keyword>
<gene>
    <name evidence="11" type="primary">fliJ</name>
    <name evidence="11" type="ORF">FBQ74_12590</name>
</gene>
<keyword evidence="9" id="KW-0472">Membrane</keyword>
<evidence type="ECO:0000256" key="3">
    <source>
        <dbReference type="ARBA" id="ARBA00020392"/>
    </source>
</evidence>